<evidence type="ECO:0000256" key="1">
    <source>
        <dbReference type="ARBA" id="ARBA00007452"/>
    </source>
</evidence>
<comment type="function">
    <text evidence="7">Involved in DNA repair and RecF pathway recombination.</text>
</comment>
<dbReference type="SUPFAM" id="SSF57863">
    <property type="entry name" value="ArfGap/RecO-like zinc finger"/>
    <property type="match status" value="1"/>
</dbReference>
<dbReference type="HAMAP" id="MF_00201">
    <property type="entry name" value="RecO"/>
    <property type="match status" value="1"/>
</dbReference>
<evidence type="ECO:0000313" key="10">
    <source>
        <dbReference type="Proteomes" id="UP000243688"/>
    </source>
</evidence>
<feature type="domain" description="DNA replication/recombination mediator RecO N-terminal" evidence="8">
    <location>
        <begin position="3"/>
        <end position="77"/>
    </location>
</feature>
<dbReference type="NCBIfam" id="TIGR00613">
    <property type="entry name" value="reco"/>
    <property type="match status" value="1"/>
</dbReference>
<dbReference type="EMBL" id="MOXJ01000016">
    <property type="protein sequence ID" value="PDO10279.1"/>
    <property type="molecule type" value="Genomic_DNA"/>
</dbReference>
<organism evidence="9 10">
    <name type="scientific">Candidatus Reconcilbacillus cellulovorans</name>
    <dbReference type="NCBI Taxonomy" id="1906605"/>
    <lineage>
        <taxon>Bacteria</taxon>
        <taxon>Bacillati</taxon>
        <taxon>Bacillota</taxon>
        <taxon>Bacilli</taxon>
        <taxon>Bacillales</taxon>
        <taxon>Paenibacillaceae</taxon>
        <taxon>Candidatus Reconcilbacillus</taxon>
    </lineage>
</organism>
<sequence>MRGRTEALVLRAAEYGEGHKIVTLLTREAGKIGLVARGAGKPRGRLTAACQPLVCGFYSFSRFGSSLGTLHHAEIERVFRRLREDLLLTAIAAYVMELTDRMLADGEPQPEFYDQLKAGLAAMDEGKDPLVLMHALELKLLGLGGYRPVLDACVECGRQEGPFLFAPRLGGLFCSACADRQAGMPSARSGGGFSARADWAAGGVVPLNASALRLLRLLGGVDLRRLGRVEVRPETERTLREVLRRYFEEQADLRANSWVLLENLLR</sequence>
<dbReference type="InterPro" id="IPR037278">
    <property type="entry name" value="ARFGAP/RecO"/>
</dbReference>
<dbReference type="PANTHER" id="PTHR33991:SF1">
    <property type="entry name" value="DNA REPAIR PROTEIN RECO"/>
    <property type="match status" value="1"/>
</dbReference>
<dbReference type="PANTHER" id="PTHR33991">
    <property type="entry name" value="DNA REPAIR PROTEIN RECO"/>
    <property type="match status" value="1"/>
</dbReference>
<dbReference type="GO" id="GO:0006310">
    <property type="term" value="P:DNA recombination"/>
    <property type="evidence" value="ECO:0007669"/>
    <property type="project" value="UniProtKB-UniRule"/>
</dbReference>
<dbReference type="InterPro" id="IPR042242">
    <property type="entry name" value="RecO_C"/>
</dbReference>
<dbReference type="Gene3D" id="1.20.1440.120">
    <property type="entry name" value="Recombination protein O, C-terminal domain"/>
    <property type="match status" value="1"/>
</dbReference>
<accession>A0A2A6E0D6</accession>
<dbReference type="AlphaFoldDB" id="A0A2A6E0D6"/>
<evidence type="ECO:0000256" key="6">
    <source>
        <dbReference type="ARBA" id="ARBA00033409"/>
    </source>
</evidence>
<evidence type="ECO:0000256" key="4">
    <source>
        <dbReference type="ARBA" id="ARBA00023172"/>
    </source>
</evidence>
<reference evidence="9 10" key="1">
    <citation type="submission" date="2016-12" db="EMBL/GenBank/DDBJ databases">
        <title>Candidatus Reconcilibacillus cellulovorans genome.</title>
        <authorList>
            <person name="Kolinko S."/>
            <person name="Wu Y.-W."/>
            <person name="Tachea F."/>
            <person name="Denzel E."/>
            <person name="Hiras J."/>
            <person name="Baecker N."/>
            <person name="Chan L.J."/>
            <person name="Eichorst S.A."/>
            <person name="Frey D."/>
            <person name="Adams P.D."/>
            <person name="Pray T."/>
            <person name="Tanjore D."/>
            <person name="Petzold C.J."/>
            <person name="Gladden J.M."/>
            <person name="Simmons B.A."/>
            <person name="Singer S.W."/>
        </authorList>
    </citation>
    <scope>NUCLEOTIDE SEQUENCE [LARGE SCALE GENOMIC DNA]</scope>
    <source>
        <strain evidence="9">JTherm</strain>
    </source>
</reference>
<proteinExistence type="inferred from homology"/>
<dbReference type="SUPFAM" id="SSF50249">
    <property type="entry name" value="Nucleic acid-binding proteins"/>
    <property type="match status" value="1"/>
</dbReference>
<dbReference type="GO" id="GO:0043590">
    <property type="term" value="C:bacterial nucleoid"/>
    <property type="evidence" value="ECO:0007669"/>
    <property type="project" value="TreeGrafter"/>
</dbReference>
<evidence type="ECO:0000256" key="7">
    <source>
        <dbReference type="HAMAP-Rule" id="MF_00201"/>
    </source>
</evidence>
<dbReference type="InterPro" id="IPR022572">
    <property type="entry name" value="DNA_rep/recomb_RecO_N"/>
</dbReference>
<evidence type="ECO:0000256" key="5">
    <source>
        <dbReference type="ARBA" id="ARBA00023204"/>
    </source>
</evidence>
<evidence type="ECO:0000256" key="3">
    <source>
        <dbReference type="ARBA" id="ARBA00022763"/>
    </source>
</evidence>
<dbReference type="InterPro" id="IPR003717">
    <property type="entry name" value="RecO"/>
</dbReference>
<dbReference type="Pfam" id="PF11967">
    <property type="entry name" value="RecO_N"/>
    <property type="match status" value="1"/>
</dbReference>
<evidence type="ECO:0000313" key="9">
    <source>
        <dbReference type="EMBL" id="PDO10279.1"/>
    </source>
</evidence>
<evidence type="ECO:0000256" key="2">
    <source>
        <dbReference type="ARBA" id="ARBA00021310"/>
    </source>
</evidence>
<dbReference type="InterPro" id="IPR012340">
    <property type="entry name" value="NA-bd_OB-fold"/>
</dbReference>
<keyword evidence="4 7" id="KW-0233">DNA recombination</keyword>
<keyword evidence="3 7" id="KW-0227">DNA damage</keyword>
<dbReference type="Gene3D" id="2.40.50.140">
    <property type="entry name" value="Nucleic acid-binding proteins"/>
    <property type="match status" value="1"/>
</dbReference>
<dbReference type="Pfam" id="PF02565">
    <property type="entry name" value="RecO_C"/>
    <property type="match status" value="2"/>
</dbReference>
<evidence type="ECO:0000259" key="8">
    <source>
        <dbReference type="Pfam" id="PF11967"/>
    </source>
</evidence>
<gene>
    <name evidence="7" type="primary">recO</name>
    <name evidence="9" type="ORF">BLM47_07940</name>
</gene>
<dbReference type="GO" id="GO:0006302">
    <property type="term" value="P:double-strand break repair"/>
    <property type="evidence" value="ECO:0007669"/>
    <property type="project" value="TreeGrafter"/>
</dbReference>
<comment type="caution">
    <text evidence="9">The sequence shown here is derived from an EMBL/GenBank/DDBJ whole genome shotgun (WGS) entry which is preliminary data.</text>
</comment>
<dbReference type="Proteomes" id="UP000243688">
    <property type="component" value="Unassembled WGS sequence"/>
</dbReference>
<name>A0A2A6E0D6_9BACL</name>
<protein>
    <recommendedName>
        <fullName evidence="2 7">DNA repair protein RecO</fullName>
    </recommendedName>
    <alternativeName>
        <fullName evidence="6 7">Recombination protein O</fullName>
    </alternativeName>
</protein>
<keyword evidence="5 7" id="KW-0234">DNA repair</keyword>
<comment type="similarity">
    <text evidence="1 7">Belongs to the RecO family.</text>
</comment>